<dbReference type="AlphaFoldDB" id="A0A7W7Y8Q0"/>
<evidence type="ECO:0000256" key="1">
    <source>
        <dbReference type="SAM" id="SignalP"/>
    </source>
</evidence>
<evidence type="ECO:0000313" key="3">
    <source>
        <dbReference type="Proteomes" id="UP000590740"/>
    </source>
</evidence>
<keyword evidence="1" id="KW-0732">Signal</keyword>
<name>A0A7W7Y8Q0_9BACT</name>
<gene>
    <name evidence="2" type="ORF">HNQ65_001123</name>
</gene>
<accession>A0A7W7Y8Q0</accession>
<dbReference type="RefSeq" id="WP_184338500.1">
    <property type="nucleotide sequence ID" value="NZ_JACHIG010000002.1"/>
</dbReference>
<reference evidence="2 3" key="1">
    <citation type="submission" date="2020-08" db="EMBL/GenBank/DDBJ databases">
        <title>Genomic Encyclopedia of Type Strains, Phase IV (KMG-IV): sequencing the most valuable type-strain genomes for metagenomic binning, comparative biology and taxonomic classification.</title>
        <authorList>
            <person name="Goeker M."/>
        </authorList>
    </citation>
    <scope>NUCLEOTIDE SEQUENCE [LARGE SCALE GENOMIC DNA]</scope>
    <source>
        <strain evidence="2 3">DSM 12252</strain>
    </source>
</reference>
<organism evidence="2 3">
    <name type="scientific">Prosthecobacter vanneervenii</name>
    <dbReference type="NCBI Taxonomy" id="48466"/>
    <lineage>
        <taxon>Bacteria</taxon>
        <taxon>Pseudomonadati</taxon>
        <taxon>Verrucomicrobiota</taxon>
        <taxon>Verrucomicrobiia</taxon>
        <taxon>Verrucomicrobiales</taxon>
        <taxon>Verrucomicrobiaceae</taxon>
        <taxon>Prosthecobacter</taxon>
    </lineage>
</organism>
<evidence type="ECO:0000313" key="2">
    <source>
        <dbReference type="EMBL" id="MBB5031555.1"/>
    </source>
</evidence>
<protein>
    <submittedName>
        <fullName evidence="2">Uncharacterized protein</fullName>
    </submittedName>
</protein>
<sequence length="488" mass="51349">MKSKYQTSARSFACSLLAMGLTATVFTTANAQPVNSVISTGANVGLQRSGPIDPINGFPQWYQDKTGLALELLTPKSLAELTAGYDVLLPTDTVYPEVFPTSWFVEHFYYMARCIMNVPVSAGAGAQTGRCTVSCAQEASFATGVTKPGDQIAFTRIRIDWRGVPYDGDYIIETPYSTTTFTTIKAGDRIFNTEDVGLAPAPAGFQLSLNSKVGPYLTASATPGGAELPPVTFEGRSYLADPVALTKVTGSPLGANRNACRIWYVGPPVNNVTPAPVLLSESTDFNLFGRVKTGAMPSLTQIIRASRTFVSAAPGDRRVDVCAIAPSTLASRLPGAPASTVAQPTLNVYFAPPVNTNGVLSAPAVTPAVMNRSGTQYSYQSAQYATRAAMPTAVTVTDGQGGVFTLPVTDNIVLASCVYNYTTKVLTVNANSTDNGALLTINTVDGPLTTTKSGFNYTTGVLPFAPCDVIVTSNQGGINTIETATTKK</sequence>
<keyword evidence="3" id="KW-1185">Reference proteome</keyword>
<dbReference type="EMBL" id="JACHIG010000002">
    <property type="protein sequence ID" value="MBB5031555.1"/>
    <property type="molecule type" value="Genomic_DNA"/>
</dbReference>
<dbReference type="Proteomes" id="UP000590740">
    <property type="component" value="Unassembled WGS sequence"/>
</dbReference>
<proteinExistence type="predicted"/>
<feature type="signal peptide" evidence="1">
    <location>
        <begin position="1"/>
        <end position="31"/>
    </location>
</feature>
<feature type="chain" id="PRO_5031005463" evidence="1">
    <location>
        <begin position="32"/>
        <end position="488"/>
    </location>
</feature>
<comment type="caution">
    <text evidence="2">The sequence shown here is derived from an EMBL/GenBank/DDBJ whole genome shotgun (WGS) entry which is preliminary data.</text>
</comment>